<evidence type="ECO:0000256" key="2">
    <source>
        <dbReference type="SAM" id="SignalP"/>
    </source>
</evidence>
<dbReference type="EMBL" id="CP028901">
    <property type="protein sequence ID" value="AWB32801.1"/>
    <property type="molecule type" value="Genomic_DNA"/>
</dbReference>
<keyword evidence="2" id="KW-0732">Signal</keyword>
<dbReference type="CDD" id="cd07012">
    <property type="entry name" value="PBP2_Bug_TTT"/>
    <property type="match status" value="1"/>
</dbReference>
<gene>
    <name evidence="3" type="ORF">DBV39_02680</name>
</gene>
<evidence type="ECO:0000313" key="4">
    <source>
        <dbReference type="Proteomes" id="UP000244571"/>
    </source>
</evidence>
<dbReference type="PANTHER" id="PTHR42928">
    <property type="entry name" value="TRICARBOXYLATE-BINDING PROTEIN"/>
    <property type="match status" value="1"/>
</dbReference>
<dbReference type="RefSeq" id="WP_108620242.1">
    <property type="nucleotide sequence ID" value="NZ_CP028901.1"/>
</dbReference>
<sequence>MFANSMRGKARVVSLILASMAVMGLSASVSAQGSFPDRTIRMVVPYPPGGSTDNLARVFTQELAKATSMPVIVDNKPGGGTTVGALNVKNAPADGYSLLFQVDGLFNGKLSSPTIPYEIEDFEIIAPLSQTPYALLTPAGLNIRSLDDLKAHAQKNNGELTIGTLGIGVSSYSIMGNALAAALDVKPVFIPYKGGAQGVNALMAGEVDVYFATVGLTRTLEGNDRVNILATTGNPGNNKFLEGVPSFVDLGVEDLQFLSLYGVAVRSDTPKPIKDKLRQTLNEVTVSDAMKKSREQVSLEDYPGTLDDYKKDAEKNIQMYKDAYAKEKTAN</sequence>
<dbReference type="Proteomes" id="UP000244571">
    <property type="component" value="Chromosome"/>
</dbReference>
<dbReference type="AlphaFoldDB" id="A0A2R4XG83"/>
<dbReference type="Gene3D" id="3.40.190.10">
    <property type="entry name" value="Periplasmic binding protein-like II"/>
    <property type="match status" value="1"/>
</dbReference>
<name>A0A2R4XG83_9BURK</name>
<dbReference type="InterPro" id="IPR005064">
    <property type="entry name" value="BUG"/>
</dbReference>
<accession>A0A2R4XG83</accession>
<dbReference type="PANTHER" id="PTHR42928:SF5">
    <property type="entry name" value="BLR1237 PROTEIN"/>
    <property type="match status" value="1"/>
</dbReference>
<dbReference type="PIRSF" id="PIRSF017082">
    <property type="entry name" value="YflP"/>
    <property type="match status" value="1"/>
</dbReference>
<protein>
    <submittedName>
        <fullName evidence="3">Tripartite tricarboxylate transporter substrate binding protein</fullName>
    </submittedName>
</protein>
<dbReference type="OrthoDB" id="8900911at2"/>
<evidence type="ECO:0000256" key="1">
    <source>
        <dbReference type="ARBA" id="ARBA00006987"/>
    </source>
</evidence>
<dbReference type="Pfam" id="PF03401">
    <property type="entry name" value="TctC"/>
    <property type="match status" value="1"/>
</dbReference>
<organism evidence="3 4">
    <name type="scientific">Orrella marina</name>
    <dbReference type="NCBI Taxonomy" id="2163011"/>
    <lineage>
        <taxon>Bacteria</taxon>
        <taxon>Pseudomonadati</taxon>
        <taxon>Pseudomonadota</taxon>
        <taxon>Betaproteobacteria</taxon>
        <taxon>Burkholderiales</taxon>
        <taxon>Alcaligenaceae</taxon>
        <taxon>Orrella</taxon>
    </lineage>
</organism>
<dbReference type="Gene3D" id="3.40.190.150">
    <property type="entry name" value="Bordetella uptake gene, domain 1"/>
    <property type="match status" value="1"/>
</dbReference>
<proteinExistence type="inferred from homology"/>
<reference evidence="3 4" key="1">
    <citation type="submission" date="2018-04" db="EMBL/GenBank/DDBJ databases">
        <title>Bordetella sp. HZ20 isolated from seawater.</title>
        <authorList>
            <person name="Sun C."/>
        </authorList>
    </citation>
    <scope>NUCLEOTIDE SEQUENCE [LARGE SCALE GENOMIC DNA]</scope>
    <source>
        <strain evidence="3 4">HZ20</strain>
    </source>
</reference>
<dbReference type="InterPro" id="IPR042100">
    <property type="entry name" value="Bug_dom1"/>
</dbReference>
<dbReference type="KEGG" id="boz:DBV39_02680"/>
<feature type="signal peptide" evidence="2">
    <location>
        <begin position="1"/>
        <end position="31"/>
    </location>
</feature>
<dbReference type="SUPFAM" id="SSF53850">
    <property type="entry name" value="Periplasmic binding protein-like II"/>
    <property type="match status" value="1"/>
</dbReference>
<keyword evidence="4" id="KW-1185">Reference proteome</keyword>
<comment type="similarity">
    <text evidence="1">Belongs to the UPF0065 (bug) family.</text>
</comment>
<feature type="chain" id="PRO_5015353263" evidence="2">
    <location>
        <begin position="32"/>
        <end position="331"/>
    </location>
</feature>
<evidence type="ECO:0000313" key="3">
    <source>
        <dbReference type="EMBL" id="AWB32801.1"/>
    </source>
</evidence>